<dbReference type="AlphaFoldDB" id="A0A017SNE8"/>
<dbReference type="HOGENOM" id="CLU_002322_0_0_1"/>
<sequence>MPLRRNEHTNGYGQSQDSPRPREAAPKQVSNMASGSAPAPVTIQQPPILPRPTKPRYSDDDDEYYTAPNSPSKNGEDEFPGPTLDDMGWTRDPTQSVSRSSSKGSHVSKGPKEGPGSFVERLTAPDPPSFRYDAVPPEQNNVRYSFSTSTTSYFGPREDSGLGVSFASNATEPETQHEDSVVGRMLNQEIQTIFSTESMSKASKEIIAELLRNGPFSLARSFPPSIPLRYRYELERIGRAWDVPFDRMLVGDSISFKTYDDFCGWIATHTQRNGKLLPEWSNRQAWNAATGDFKSDKHSEVVVFSGELDWCEPNQPGILKLRLNPLKMEKTCRFHRRFGSDRFLTLTMPAPTMPPGHLPLPSQPSLLRESLASWLTQNVHRCMGRTWRPYFVEEAKSKRKTKWDPRFKVEFFAIDGEDFYHTYHIPPRIAPPRQESENRTPMTVEILMDWHMPAEANMSQSNCKLFQRISIGLSKTFATAVLRPQQVLHLRDEPGQTVMNDGCALMSRGLAKDICDSLGISGNMPSCFQGRIAGAKGLWMVDRHRSHLSAGDDDIWIQISDSQLKIEPHPESWQEPVDEEKLTFEVVKWSKPLHPVELNVQLLGILENGGIAKEYIADLTREGINALYRDFAEVLQSNSNILCRSLMQKLWPADDSPGLMAYKVRRLEQWTANNIEGIVRFTEAGFTPRSFYPLRKRLGRCLRELLEQYVDKLHIEVPLSTYAFCIADPYGVLKPDEVHLGFSNNWQAGGFAFEDNLLDGMDVLVGRLPAHLPSDIQRRHAVWKPELRHFKDVIVFSTQGNMPLAHMLSGGDYDGDTPWICWDQKIVQSFQNSELPQQELSYPEEYFGLTKHSVPMSEIQSPDEFWQGVFTFNLTLSNLGQCTVEHEKVSYDESINSWKAKELACLLGHLVDGRKGGVHLSEQAWRQYRERISPCTRKAPAYRNPGRQCKTSNIIDYLKFWVASRQRNAVLEQLERQFPEAAIMWDLDEDLIRPWNEACQLARQDKAEGGNLQAILDNTVHEFNKLKQQWSSSFRGENDTMREFTPQAREFTPQAREAAERAKAIPPPVAKQGDHPLLHTWRHDHNAWMRVLASCAYKKRPEASFVMHAFGEILCQIKASTMPSRIVTNEILACYRFSQKAASHITVREVSASGEEVDEFEYEGEDVIEAIAITGFG</sequence>
<evidence type="ECO:0000259" key="3">
    <source>
        <dbReference type="Pfam" id="PF05183"/>
    </source>
</evidence>
<name>A0A017SNE8_ASPRC</name>
<proteinExistence type="inferred from homology"/>
<keyword evidence="1" id="KW-0808">Transferase</keyword>
<dbReference type="PANTHER" id="PTHR23079:SF14">
    <property type="entry name" value="RNA-DEPENDENT RNA POLYMERASE"/>
    <property type="match status" value="1"/>
</dbReference>
<dbReference type="EMBL" id="KK088413">
    <property type="protein sequence ID" value="EYE98472.1"/>
    <property type="molecule type" value="Genomic_DNA"/>
</dbReference>
<reference evidence="5" key="1">
    <citation type="journal article" date="2014" name="Nat. Commun.">
        <title>Genomic adaptations of the halophilic Dead Sea filamentous fungus Eurotium rubrum.</title>
        <authorList>
            <person name="Kis-Papo T."/>
            <person name="Weig A.R."/>
            <person name="Riley R."/>
            <person name="Persoh D."/>
            <person name="Salamov A."/>
            <person name="Sun H."/>
            <person name="Lipzen A."/>
            <person name="Wasser S.P."/>
            <person name="Rambold G."/>
            <person name="Grigoriev I.V."/>
            <person name="Nevo E."/>
        </authorList>
    </citation>
    <scope>NUCLEOTIDE SEQUENCE [LARGE SCALE GENOMIC DNA]</scope>
    <source>
        <strain evidence="5">CBS 135680</strain>
    </source>
</reference>
<dbReference type="GeneID" id="63702182"/>
<protein>
    <recommendedName>
        <fullName evidence="1">RNA-dependent RNA polymerase</fullName>
        <ecNumber evidence="1">2.7.7.48</ecNumber>
    </recommendedName>
</protein>
<evidence type="ECO:0000256" key="2">
    <source>
        <dbReference type="SAM" id="MobiDB-lite"/>
    </source>
</evidence>
<comment type="catalytic activity">
    <reaction evidence="1">
        <text>RNA(n) + a ribonucleoside 5'-triphosphate = RNA(n+1) + diphosphate</text>
        <dbReference type="Rhea" id="RHEA:21248"/>
        <dbReference type="Rhea" id="RHEA-COMP:14527"/>
        <dbReference type="Rhea" id="RHEA-COMP:17342"/>
        <dbReference type="ChEBI" id="CHEBI:33019"/>
        <dbReference type="ChEBI" id="CHEBI:61557"/>
        <dbReference type="ChEBI" id="CHEBI:140395"/>
        <dbReference type="EC" id="2.7.7.48"/>
    </reaction>
</comment>
<dbReference type="InterPro" id="IPR007855">
    <property type="entry name" value="RDRP"/>
</dbReference>
<evidence type="ECO:0000313" key="5">
    <source>
        <dbReference type="Proteomes" id="UP000019804"/>
    </source>
</evidence>
<keyword evidence="1 4" id="KW-0696">RNA-directed RNA polymerase</keyword>
<gene>
    <name evidence="4" type="ORF">EURHEDRAFT_528397</name>
</gene>
<dbReference type="GO" id="GO:0031380">
    <property type="term" value="C:nuclear RNA-directed RNA polymerase complex"/>
    <property type="evidence" value="ECO:0007669"/>
    <property type="project" value="TreeGrafter"/>
</dbReference>
<feature type="domain" description="RDRP core" evidence="3">
    <location>
        <begin position="320"/>
        <end position="960"/>
    </location>
</feature>
<dbReference type="GO" id="GO:0003723">
    <property type="term" value="F:RNA binding"/>
    <property type="evidence" value="ECO:0007669"/>
    <property type="project" value="UniProtKB-KW"/>
</dbReference>
<accession>A0A017SNE8</accession>
<keyword evidence="1" id="KW-0694">RNA-binding</keyword>
<feature type="compositionally biased region" description="Polar residues" evidence="2">
    <location>
        <begin position="9"/>
        <end position="18"/>
    </location>
</feature>
<dbReference type="GO" id="GO:0003968">
    <property type="term" value="F:RNA-directed RNA polymerase activity"/>
    <property type="evidence" value="ECO:0007669"/>
    <property type="project" value="UniProtKB-KW"/>
</dbReference>
<dbReference type="EC" id="2.7.7.48" evidence="1"/>
<keyword evidence="5" id="KW-1185">Reference proteome</keyword>
<feature type="region of interest" description="Disordered" evidence="2">
    <location>
        <begin position="1"/>
        <end position="136"/>
    </location>
</feature>
<dbReference type="Pfam" id="PF05183">
    <property type="entry name" value="RdRP"/>
    <property type="match status" value="1"/>
</dbReference>
<evidence type="ECO:0000313" key="4">
    <source>
        <dbReference type="EMBL" id="EYE98472.1"/>
    </source>
</evidence>
<dbReference type="Proteomes" id="UP000019804">
    <property type="component" value="Unassembled WGS sequence"/>
</dbReference>
<dbReference type="STRING" id="1388766.A0A017SNE8"/>
<dbReference type="RefSeq" id="XP_040642160.1">
    <property type="nucleotide sequence ID" value="XM_040787058.1"/>
</dbReference>
<dbReference type="GO" id="GO:0030422">
    <property type="term" value="P:siRNA processing"/>
    <property type="evidence" value="ECO:0007669"/>
    <property type="project" value="TreeGrafter"/>
</dbReference>
<dbReference type="PANTHER" id="PTHR23079">
    <property type="entry name" value="RNA-DEPENDENT RNA POLYMERASE"/>
    <property type="match status" value="1"/>
</dbReference>
<evidence type="ECO:0000256" key="1">
    <source>
        <dbReference type="RuleBase" id="RU363098"/>
    </source>
</evidence>
<comment type="similarity">
    <text evidence="1">Belongs to the RdRP family.</text>
</comment>
<keyword evidence="1" id="KW-0548">Nucleotidyltransferase</keyword>
<feature type="compositionally biased region" description="Low complexity" evidence="2">
    <location>
        <begin position="96"/>
        <end position="108"/>
    </location>
</feature>
<organism evidence="4 5">
    <name type="scientific">Aspergillus ruber (strain CBS 135680)</name>
    <dbReference type="NCBI Taxonomy" id="1388766"/>
    <lineage>
        <taxon>Eukaryota</taxon>
        <taxon>Fungi</taxon>
        <taxon>Dikarya</taxon>
        <taxon>Ascomycota</taxon>
        <taxon>Pezizomycotina</taxon>
        <taxon>Eurotiomycetes</taxon>
        <taxon>Eurotiomycetidae</taxon>
        <taxon>Eurotiales</taxon>
        <taxon>Aspergillaceae</taxon>
        <taxon>Aspergillus</taxon>
        <taxon>Aspergillus subgen. Aspergillus</taxon>
    </lineage>
</organism>
<dbReference type="OrthoDB" id="10055769at2759"/>
<dbReference type="InterPro" id="IPR057596">
    <property type="entry name" value="RDRP_core"/>
</dbReference>